<dbReference type="SUPFAM" id="SSF47928">
    <property type="entry name" value="N-terminal domain of the delta subunit of the F1F0-ATP synthase"/>
    <property type="match status" value="1"/>
</dbReference>
<organism evidence="9 10">
    <name type="scientific">Geodia barretti</name>
    <name type="common">Barrett's horny sponge</name>
    <dbReference type="NCBI Taxonomy" id="519541"/>
    <lineage>
        <taxon>Eukaryota</taxon>
        <taxon>Metazoa</taxon>
        <taxon>Porifera</taxon>
        <taxon>Demospongiae</taxon>
        <taxon>Heteroscleromorpha</taxon>
        <taxon>Tetractinellida</taxon>
        <taxon>Astrophorina</taxon>
        <taxon>Geodiidae</taxon>
        <taxon>Geodia</taxon>
    </lineage>
</organism>
<keyword evidence="7" id="KW-0066">ATP synthesis</keyword>
<dbReference type="Gene3D" id="1.10.520.20">
    <property type="entry name" value="N-terminal domain of the delta subunit of the F1F0-ATP synthase"/>
    <property type="match status" value="1"/>
</dbReference>
<keyword evidence="10" id="KW-1185">Reference proteome</keyword>
<name>A0AA35WUQ2_GEOBA</name>
<evidence type="ECO:0000256" key="3">
    <source>
        <dbReference type="ARBA" id="ARBA00022448"/>
    </source>
</evidence>
<dbReference type="PRINTS" id="PR00125">
    <property type="entry name" value="ATPASEDELTA"/>
</dbReference>
<comment type="caution">
    <text evidence="9">The sequence shown here is derived from an EMBL/GenBank/DDBJ whole genome shotgun (WGS) entry which is preliminary data.</text>
</comment>
<dbReference type="GO" id="GO:0016020">
    <property type="term" value="C:membrane"/>
    <property type="evidence" value="ECO:0007669"/>
    <property type="project" value="UniProtKB-SubCell"/>
</dbReference>
<evidence type="ECO:0000256" key="6">
    <source>
        <dbReference type="ARBA" id="ARBA00023136"/>
    </source>
</evidence>
<proteinExistence type="inferred from homology"/>
<dbReference type="Pfam" id="PF00213">
    <property type="entry name" value="OSCP"/>
    <property type="match status" value="1"/>
</dbReference>
<gene>
    <name evidence="9" type="ORF">GBAR_LOCUS18899</name>
</gene>
<sequence length="179" mass="20114">MKDIRVAKPYARALYDAAVEQNALAPIIVDVDKLRELIEQSEGFTQLIHSPILSPQFKSEMFQQLFADAMQPLTINFLKLLASKQRERYLVAIMDVFSAIVDETAGRLVAKVTTAVPITAEQEERFVQQLSTYSGKQVRLETVTDPQIQGGFIVQLDDTVFDASVTTQLQRLKQQLARG</sequence>
<reference evidence="9" key="1">
    <citation type="submission" date="2023-03" db="EMBL/GenBank/DDBJ databases">
        <authorList>
            <person name="Steffen K."/>
            <person name="Cardenas P."/>
        </authorList>
    </citation>
    <scope>NUCLEOTIDE SEQUENCE</scope>
</reference>
<dbReference type="InterPro" id="IPR026015">
    <property type="entry name" value="ATP_synth_OSCP/delta_N_sf"/>
</dbReference>
<dbReference type="Proteomes" id="UP001174909">
    <property type="component" value="Unassembled WGS sequence"/>
</dbReference>
<accession>A0AA35WUQ2</accession>
<evidence type="ECO:0000256" key="5">
    <source>
        <dbReference type="ARBA" id="ARBA00023065"/>
    </source>
</evidence>
<evidence type="ECO:0000256" key="7">
    <source>
        <dbReference type="ARBA" id="ARBA00023310"/>
    </source>
</evidence>
<dbReference type="NCBIfam" id="TIGR01145">
    <property type="entry name" value="ATP_synt_delta"/>
    <property type="match status" value="1"/>
</dbReference>
<keyword evidence="3" id="KW-0813">Transport</keyword>
<keyword evidence="4" id="KW-0375">Hydrogen ion transport</keyword>
<keyword evidence="6" id="KW-0472">Membrane</keyword>
<protein>
    <recommendedName>
        <fullName evidence="8">Oligomycin sensitivity conferral protein</fullName>
    </recommendedName>
</protein>
<evidence type="ECO:0000313" key="10">
    <source>
        <dbReference type="Proteomes" id="UP001174909"/>
    </source>
</evidence>
<dbReference type="HAMAP" id="MF_01416">
    <property type="entry name" value="ATP_synth_delta_bact"/>
    <property type="match status" value="1"/>
</dbReference>
<dbReference type="InterPro" id="IPR000711">
    <property type="entry name" value="ATPase_OSCP/dsu"/>
</dbReference>
<evidence type="ECO:0000256" key="2">
    <source>
        <dbReference type="ARBA" id="ARBA00007046"/>
    </source>
</evidence>
<dbReference type="PANTHER" id="PTHR11910">
    <property type="entry name" value="ATP SYNTHASE DELTA CHAIN"/>
    <property type="match status" value="1"/>
</dbReference>
<keyword evidence="5" id="KW-0406">Ion transport</keyword>
<dbReference type="EMBL" id="CASHTH010002675">
    <property type="protein sequence ID" value="CAI8033519.1"/>
    <property type="molecule type" value="Genomic_DNA"/>
</dbReference>
<evidence type="ECO:0000313" key="9">
    <source>
        <dbReference type="EMBL" id="CAI8033519.1"/>
    </source>
</evidence>
<dbReference type="AlphaFoldDB" id="A0AA35WUQ2"/>
<evidence type="ECO:0000256" key="1">
    <source>
        <dbReference type="ARBA" id="ARBA00004370"/>
    </source>
</evidence>
<evidence type="ECO:0000256" key="8">
    <source>
        <dbReference type="ARBA" id="ARBA00033369"/>
    </source>
</evidence>
<dbReference type="GO" id="GO:0046933">
    <property type="term" value="F:proton-transporting ATP synthase activity, rotational mechanism"/>
    <property type="evidence" value="ECO:0007669"/>
    <property type="project" value="InterPro"/>
</dbReference>
<comment type="similarity">
    <text evidence="2">Belongs to the ATPase delta chain family.</text>
</comment>
<comment type="subcellular location">
    <subcellularLocation>
        <location evidence="1">Membrane</location>
    </subcellularLocation>
</comment>
<evidence type="ECO:0000256" key="4">
    <source>
        <dbReference type="ARBA" id="ARBA00022781"/>
    </source>
</evidence>